<proteinExistence type="inferred from homology"/>
<evidence type="ECO:0000313" key="8">
    <source>
        <dbReference type="Proteomes" id="UP001344447"/>
    </source>
</evidence>
<dbReference type="GO" id="GO:0007548">
    <property type="term" value="P:sex differentiation"/>
    <property type="evidence" value="ECO:0007669"/>
    <property type="project" value="UniProtKB-KW"/>
</dbReference>
<organism evidence="7 8">
    <name type="scientific">Dictyostelium firmibasis</name>
    <dbReference type="NCBI Taxonomy" id="79012"/>
    <lineage>
        <taxon>Eukaryota</taxon>
        <taxon>Amoebozoa</taxon>
        <taxon>Evosea</taxon>
        <taxon>Eumycetozoa</taxon>
        <taxon>Dictyostelia</taxon>
        <taxon>Dictyosteliales</taxon>
        <taxon>Dictyosteliaceae</taxon>
        <taxon>Dictyostelium</taxon>
    </lineage>
</organism>
<evidence type="ECO:0000256" key="1">
    <source>
        <dbReference type="ARBA" id="ARBA00002508"/>
    </source>
</evidence>
<comment type="caution">
    <text evidence="7">The sequence shown here is derived from an EMBL/GenBank/DDBJ whole genome shotgun (WGS) entry which is preliminary data.</text>
</comment>
<reference evidence="7 8" key="1">
    <citation type="submission" date="2023-11" db="EMBL/GenBank/DDBJ databases">
        <title>Dfirmibasis_genome.</title>
        <authorList>
            <person name="Edelbroek B."/>
            <person name="Kjellin J."/>
            <person name="Jerlstrom-Hultqvist J."/>
            <person name="Soderbom F."/>
        </authorList>
    </citation>
    <scope>NUCLEOTIDE SEQUENCE [LARGE SCALE GENOMIC DNA]</scope>
    <source>
        <strain evidence="7 8">TNS-C-14</strain>
    </source>
</reference>
<dbReference type="PANTHER" id="PTHR12258">
    <property type="entry name" value="JANUS-A/JANUS-B"/>
    <property type="match status" value="1"/>
</dbReference>
<dbReference type="GO" id="GO:0005829">
    <property type="term" value="C:cytosol"/>
    <property type="evidence" value="ECO:0007669"/>
    <property type="project" value="TreeGrafter"/>
</dbReference>
<comment type="function">
    <text evidence="1">JanA and janB regulate somatic sex differentiation.</text>
</comment>
<keyword evidence="8" id="KW-1185">Reference proteome</keyword>
<dbReference type="EMBL" id="JAVFKY010000004">
    <property type="protein sequence ID" value="KAK5578061.1"/>
    <property type="molecule type" value="Genomic_DNA"/>
</dbReference>
<evidence type="ECO:0000256" key="4">
    <source>
        <dbReference type="ARBA" id="ARBA00022928"/>
    </source>
</evidence>
<gene>
    <name evidence="7" type="ORF">RB653_003013</name>
</gene>
<evidence type="ECO:0000256" key="6">
    <source>
        <dbReference type="PIRSR" id="PIRSR607702-2"/>
    </source>
</evidence>
<accession>A0AAN7YT80</accession>
<comment type="similarity">
    <text evidence="2">Belongs to the janus family.</text>
</comment>
<dbReference type="Pfam" id="PF05005">
    <property type="entry name" value="Ocnus"/>
    <property type="match status" value="1"/>
</dbReference>
<evidence type="ECO:0000313" key="7">
    <source>
        <dbReference type="EMBL" id="KAK5578061.1"/>
    </source>
</evidence>
<dbReference type="InterPro" id="IPR007702">
    <property type="entry name" value="Janus"/>
</dbReference>
<dbReference type="Proteomes" id="UP001344447">
    <property type="component" value="Unassembled WGS sequence"/>
</dbReference>
<dbReference type="GO" id="GO:0101006">
    <property type="term" value="F:protein histidine phosphatase activity"/>
    <property type="evidence" value="ECO:0007669"/>
    <property type="project" value="TreeGrafter"/>
</dbReference>
<dbReference type="AlphaFoldDB" id="A0AAN7YT80"/>
<keyword evidence="3" id="KW-0221">Differentiation</keyword>
<dbReference type="SUPFAM" id="SSF143724">
    <property type="entry name" value="PHP14-like"/>
    <property type="match status" value="1"/>
</dbReference>
<dbReference type="Gene3D" id="3.50.20.20">
    <property type="entry name" value="Janus/Ocnus"/>
    <property type="match status" value="1"/>
</dbReference>
<dbReference type="PANTHER" id="PTHR12258:SF5">
    <property type="entry name" value="BCDNA.GH02250-RELATED"/>
    <property type="match status" value="1"/>
</dbReference>
<name>A0AAN7YT80_9MYCE</name>
<sequence length="161" mass="18789">MTVINKELFLNKKVYQDNKNENQTYECVIDHVGDEKYVILELTPYVTTDNDGQPLKYLEKRYVLASTDTEAYHSGQKEWYVENTKELHKKKWRSPECLGGGIMTIDEENKSIKTFGTSYGYGDPPIQIVKSILNTVYPNYNLDIKITSEVRELVKPKHNRY</sequence>
<dbReference type="GO" id="GO:0030154">
    <property type="term" value="P:cell differentiation"/>
    <property type="evidence" value="ECO:0007669"/>
    <property type="project" value="UniProtKB-KW"/>
</dbReference>
<feature type="binding site" evidence="6">
    <location>
        <position position="36"/>
    </location>
    <ligand>
        <name>substrate</name>
    </ligand>
</feature>
<evidence type="ECO:0000256" key="2">
    <source>
        <dbReference type="ARBA" id="ARBA00010971"/>
    </source>
</evidence>
<keyword evidence="4" id="KW-0726">Sexual differentiation</keyword>
<evidence type="ECO:0000256" key="5">
    <source>
        <dbReference type="PIRSR" id="PIRSR607702-1"/>
    </source>
</evidence>
<dbReference type="InterPro" id="IPR038596">
    <property type="entry name" value="Janus_sf"/>
</dbReference>
<protein>
    <submittedName>
        <fullName evidence="7">Uncharacterized protein</fullName>
    </submittedName>
</protein>
<evidence type="ECO:0000256" key="3">
    <source>
        <dbReference type="ARBA" id="ARBA00022782"/>
    </source>
</evidence>
<feature type="active site" description="Proton acceptor" evidence="5">
    <location>
        <position position="73"/>
    </location>
</feature>